<dbReference type="InterPro" id="IPR043131">
    <property type="entry name" value="BCAT-like_N"/>
</dbReference>
<reference evidence="12 13" key="1">
    <citation type="submission" date="2017-06" db="EMBL/GenBank/DDBJ databases">
        <title>Complete genome sequence of Nitrospirillum amazonense strain CBAmC, an endophytic nitrogen-fixing and plant growth-promoting bacterium, isolated from sugarcane.</title>
        <authorList>
            <person name="Schwab S."/>
            <person name="dos Santos Teixeira K.R."/>
            <person name="Simoes Araujo J.L."/>
            <person name="Soares Vidal M."/>
            <person name="Borges de Freitas H.R."/>
            <person name="Rivello Crivelaro A.L."/>
            <person name="Bueno de Camargo Nunes A."/>
            <person name="dos Santos C.M."/>
            <person name="Palmeira da Silva Rosa D."/>
            <person name="da Silva Padilha D."/>
            <person name="da Silva E."/>
            <person name="Araujo Terra L."/>
            <person name="Soares Mendes V."/>
            <person name="Farinelli L."/>
            <person name="Magalhaes Cruz L."/>
            <person name="Baldani J.I."/>
        </authorList>
    </citation>
    <scope>NUCLEOTIDE SEQUENCE [LARGE SCALE GENOMIC DNA]</scope>
    <source>
        <strain evidence="12 13">CBAmC</strain>
    </source>
</reference>
<keyword evidence="8" id="KW-0100">Branched-chain amino acid biosynthesis</keyword>
<evidence type="ECO:0000256" key="8">
    <source>
        <dbReference type="ARBA" id="ARBA00023304"/>
    </source>
</evidence>
<evidence type="ECO:0000256" key="9">
    <source>
        <dbReference type="ARBA" id="ARBA00048212"/>
    </source>
</evidence>
<comment type="catalytic activity">
    <reaction evidence="11">
        <text>L-leucine + 2-oxoglutarate = 4-methyl-2-oxopentanoate + L-glutamate</text>
        <dbReference type="Rhea" id="RHEA:18321"/>
        <dbReference type="ChEBI" id="CHEBI:16810"/>
        <dbReference type="ChEBI" id="CHEBI:17865"/>
        <dbReference type="ChEBI" id="CHEBI:29985"/>
        <dbReference type="ChEBI" id="CHEBI:57427"/>
        <dbReference type="EC" id="2.6.1.42"/>
    </reaction>
</comment>
<dbReference type="KEGG" id="nao:Y958_03610"/>
<dbReference type="Pfam" id="PF01063">
    <property type="entry name" value="Aminotran_4"/>
    <property type="match status" value="1"/>
</dbReference>
<sequence>MTGLVWLNGALLPAASAGIGVADRGFLLGDGLFETVRWRDGAVVRLDAHLARLARGATVLGLPLPPPVTLAAALADTAVANDLKDGSLRLTVSAGPGARGLPRPAVPVPTLLVTAAPGGTPLPPARVVTATVTRRNEHSPLSGVKCLNYLDQILARTEAMARGADDAVLLNTAGQVACATAATLFAMVDGALVTPPLMSGALPGTRRAAVLAALGGEERTLAPADLSCATEVFFTSSLMVRPVVALDGQAVGDGRPGAMAAAALRLT</sequence>
<organism evidence="12 13">
    <name type="scientific">Nitrospirillum viridazoti CBAmc</name>
    <dbReference type="NCBI Taxonomy" id="1441467"/>
    <lineage>
        <taxon>Bacteria</taxon>
        <taxon>Pseudomonadati</taxon>
        <taxon>Pseudomonadota</taxon>
        <taxon>Alphaproteobacteria</taxon>
        <taxon>Rhodospirillales</taxon>
        <taxon>Azospirillaceae</taxon>
        <taxon>Nitrospirillum</taxon>
        <taxon>Nitrospirillum viridazoti</taxon>
    </lineage>
</organism>
<evidence type="ECO:0000256" key="10">
    <source>
        <dbReference type="ARBA" id="ARBA00048798"/>
    </source>
</evidence>
<dbReference type="InterPro" id="IPR036038">
    <property type="entry name" value="Aminotransferase-like"/>
</dbReference>
<dbReference type="PANTHER" id="PTHR42743">
    <property type="entry name" value="AMINO-ACID AMINOTRANSFERASE"/>
    <property type="match status" value="1"/>
</dbReference>
<comment type="catalytic activity">
    <reaction evidence="10">
        <text>L-isoleucine + 2-oxoglutarate = (S)-3-methyl-2-oxopentanoate + L-glutamate</text>
        <dbReference type="Rhea" id="RHEA:24801"/>
        <dbReference type="ChEBI" id="CHEBI:16810"/>
        <dbReference type="ChEBI" id="CHEBI:29985"/>
        <dbReference type="ChEBI" id="CHEBI:35146"/>
        <dbReference type="ChEBI" id="CHEBI:58045"/>
        <dbReference type="EC" id="2.6.1.42"/>
    </reaction>
</comment>
<dbReference type="InterPro" id="IPR001544">
    <property type="entry name" value="Aminotrans_IV"/>
</dbReference>
<keyword evidence="12" id="KW-0032">Aminotransferase</keyword>
<name>A0A248JMT2_9PROT</name>
<evidence type="ECO:0000313" key="12">
    <source>
        <dbReference type="EMBL" id="ASG20017.1"/>
    </source>
</evidence>
<evidence type="ECO:0000256" key="6">
    <source>
        <dbReference type="ARBA" id="ARBA00013053"/>
    </source>
</evidence>
<dbReference type="GO" id="GO:0005829">
    <property type="term" value="C:cytosol"/>
    <property type="evidence" value="ECO:0007669"/>
    <property type="project" value="TreeGrafter"/>
</dbReference>
<evidence type="ECO:0000313" key="13">
    <source>
        <dbReference type="Proteomes" id="UP000197153"/>
    </source>
</evidence>
<gene>
    <name evidence="12" type="ORF">Y958_03610</name>
</gene>
<comment type="function">
    <text evidence="1">Acts on leucine, isoleucine and valine.</text>
</comment>
<evidence type="ECO:0000256" key="7">
    <source>
        <dbReference type="ARBA" id="ARBA00014472"/>
    </source>
</evidence>
<evidence type="ECO:0000256" key="5">
    <source>
        <dbReference type="ARBA" id="ARBA00009320"/>
    </source>
</evidence>
<dbReference type="Proteomes" id="UP000197153">
    <property type="component" value="Chromosome 1"/>
</dbReference>
<comment type="similarity">
    <text evidence="5">Belongs to the class-IV pyridoxal-phosphate-dependent aminotransferase family.</text>
</comment>
<evidence type="ECO:0000256" key="11">
    <source>
        <dbReference type="ARBA" id="ARBA00049229"/>
    </source>
</evidence>
<evidence type="ECO:0000256" key="1">
    <source>
        <dbReference type="ARBA" id="ARBA00003109"/>
    </source>
</evidence>
<comment type="pathway">
    <text evidence="2">Amino-acid biosynthesis; L-isoleucine biosynthesis; L-isoleucine from 2-oxobutanoate: step 4/4.</text>
</comment>
<dbReference type="GO" id="GO:0009082">
    <property type="term" value="P:branched-chain amino acid biosynthetic process"/>
    <property type="evidence" value="ECO:0007669"/>
    <property type="project" value="UniProtKB-KW"/>
</dbReference>
<dbReference type="AlphaFoldDB" id="A0A248JMT2"/>
<dbReference type="RefSeq" id="WP_088870938.1">
    <property type="nucleotide sequence ID" value="NZ_CP022110.1"/>
</dbReference>
<keyword evidence="8" id="KW-0028">Amino-acid biosynthesis</keyword>
<evidence type="ECO:0000256" key="2">
    <source>
        <dbReference type="ARBA" id="ARBA00004824"/>
    </source>
</evidence>
<dbReference type="GO" id="GO:0004084">
    <property type="term" value="F:branched-chain-amino-acid transaminase activity"/>
    <property type="evidence" value="ECO:0007669"/>
    <property type="project" value="UniProtKB-EC"/>
</dbReference>
<comment type="pathway">
    <text evidence="4">Amino-acid biosynthesis; L-leucine biosynthesis; L-leucine from 3-methyl-2-oxobutanoate: step 4/4.</text>
</comment>
<accession>A0A248JMT2</accession>
<comment type="catalytic activity">
    <reaction evidence="9">
        <text>L-valine + 2-oxoglutarate = 3-methyl-2-oxobutanoate + L-glutamate</text>
        <dbReference type="Rhea" id="RHEA:24813"/>
        <dbReference type="ChEBI" id="CHEBI:11851"/>
        <dbReference type="ChEBI" id="CHEBI:16810"/>
        <dbReference type="ChEBI" id="CHEBI:29985"/>
        <dbReference type="ChEBI" id="CHEBI:57762"/>
        <dbReference type="EC" id="2.6.1.42"/>
    </reaction>
</comment>
<dbReference type="Gene3D" id="3.30.470.10">
    <property type="match status" value="1"/>
</dbReference>
<dbReference type="EC" id="2.6.1.42" evidence="6"/>
<dbReference type="CDD" id="cd00449">
    <property type="entry name" value="PLPDE_IV"/>
    <property type="match status" value="1"/>
</dbReference>
<evidence type="ECO:0000256" key="3">
    <source>
        <dbReference type="ARBA" id="ARBA00004931"/>
    </source>
</evidence>
<keyword evidence="13" id="KW-1185">Reference proteome</keyword>
<protein>
    <recommendedName>
        <fullName evidence="7">Probable branched-chain-amino-acid aminotransferase</fullName>
        <ecNumber evidence="6">2.6.1.42</ecNumber>
    </recommendedName>
</protein>
<dbReference type="Gene3D" id="3.20.10.10">
    <property type="entry name" value="D-amino Acid Aminotransferase, subunit A, domain 2"/>
    <property type="match status" value="1"/>
</dbReference>
<dbReference type="InterPro" id="IPR043132">
    <property type="entry name" value="BCAT-like_C"/>
</dbReference>
<dbReference type="SUPFAM" id="SSF56752">
    <property type="entry name" value="D-aminoacid aminotransferase-like PLP-dependent enzymes"/>
    <property type="match status" value="1"/>
</dbReference>
<dbReference type="EMBL" id="CP022110">
    <property type="protein sequence ID" value="ASG20017.1"/>
    <property type="molecule type" value="Genomic_DNA"/>
</dbReference>
<dbReference type="PANTHER" id="PTHR42743:SF11">
    <property type="entry name" value="AMINODEOXYCHORISMATE LYASE"/>
    <property type="match status" value="1"/>
</dbReference>
<proteinExistence type="inferred from homology"/>
<comment type="pathway">
    <text evidence="3">Amino-acid biosynthesis; L-valine biosynthesis; L-valine from pyruvate: step 4/4.</text>
</comment>
<keyword evidence="12" id="KW-0808">Transferase</keyword>
<evidence type="ECO:0000256" key="4">
    <source>
        <dbReference type="ARBA" id="ARBA00005072"/>
    </source>
</evidence>
<dbReference type="InterPro" id="IPR050571">
    <property type="entry name" value="Class-IV_PLP-Dep_Aminotrnsfr"/>
</dbReference>